<reference evidence="1 2" key="1">
    <citation type="journal article" date="2017" name="Gut Pathog.">
        <title>Mycobacterium avium subsp. paratuberculosis and associated risk factors for inflammatory bowel disease in Iranian patients.</title>
        <authorList>
            <person name="Zamani S."/>
            <person name="Zali M.R."/>
            <person name="Aghdaei H.A."/>
            <person name="Sechi L.A."/>
            <person name="Niegowska M."/>
            <person name="Caggiu E."/>
            <person name="Keshavarz R."/>
            <person name="Mosavari N."/>
            <person name="Feizabadi M.M."/>
        </authorList>
    </citation>
    <scope>NUCLEOTIDE SEQUENCE [LARGE SCALE GENOMIC DNA]</scope>
    <source>
        <strain evidence="1 2">1057</strain>
    </source>
</reference>
<proteinExistence type="predicted"/>
<gene>
    <name evidence="1" type="ORF">EGW01_04695</name>
</gene>
<dbReference type="Proteomes" id="UP000275263">
    <property type="component" value="Unassembled WGS sequence"/>
</dbReference>
<organism evidence="1 2">
    <name type="scientific">Helicobacter pylori</name>
    <name type="common">Campylobacter pylori</name>
    <dbReference type="NCBI Taxonomy" id="210"/>
    <lineage>
        <taxon>Bacteria</taxon>
        <taxon>Pseudomonadati</taxon>
        <taxon>Campylobacterota</taxon>
        <taxon>Epsilonproteobacteria</taxon>
        <taxon>Campylobacterales</taxon>
        <taxon>Helicobacteraceae</taxon>
        <taxon>Helicobacter</taxon>
    </lineage>
</organism>
<dbReference type="EMBL" id="RPFT01000008">
    <property type="protein sequence ID" value="RPF68041.1"/>
    <property type="molecule type" value="Genomic_DNA"/>
</dbReference>
<evidence type="ECO:0000313" key="1">
    <source>
        <dbReference type="EMBL" id="RPF68041.1"/>
    </source>
</evidence>
<accession>A0A1V3AYH1</accession>
<evidence type="ECO:0000313" key="2">
    <source>
        <dbReference type="Proteomes" id="UP000275263"/>
    </source>
</evidence>
<evidence type="ECO:0008006" key="3">
    <source>
        <dbReference type="Google" id="ProtNLM"/>
    </source>
</evidence>
<protein>
    <recommendedName>
        <fullName evidence="3">Periplasmic protein</fullName>
    </recommendedName>
</protein>
<sequence>MMRFFSFCYFLFYFLGVSLHALSPLEDQEFLISYRLKIVDSRVMGEEYSVSKPIVSRIKTAPYVLDYHCSIITRNLPDLKNPLLQTKLERFLLEIALKKEKERVIDCILKSQVAITHYDHSYKNGTTTTSILNLKALSVRASLVGDALFLDIFRKEEE</sequence>
<comment type="caution">
    <text evidence="1">The sequence shown here is derived from an EMBL/GenBank/DDBJ whole genome shotgun (WGS) entry which is preliminary data.</text>
</comment>
<name>A0A1V3AYH1_HELPX</name>
<dbReference type="AlphaFoldDB" id="A0A1V3AYH1"/>